<dbReference type="RefSeq" id="WP_098042321.1">
    <property type="nucleotide sequence ID" value="NZ_JAOVAQ010000010.1"/>
</dbReference>
<accession>A0A2A8D8P7</accession>
<evidence type="ECO:0000256" key="1">
    <source>
        <dbReference type="ARBA" id="ARBA00022598"/>
    </source>
</evidence>
<dbReference type="PROSITE" id="PS00455">
    <property type="entry name" value="AMP_BINDING"/>
    <property type="match status" value="1"/>
</dbReference>
<dbReference type="InterPro" id="IPR042099">
    <property type="entry name" value="ANL_N_sf"/>
</dbReference>
<dbReference type="EMBL" id="PDEV01000001">
    <property type="protein sequence ID" value="PEN16968.1"/>
    <property type="molecule type" value="Genomic_DNA"/>
</dbReference>
<feature type="domain" description="AMP-binding enzyme C-terminal" evidence="3">
    <location>
        <begin position="475"/>
        <end position="554"/>
    </location>
</feature>
<protein>
    <submittedName>
        <fullName evidence="4">2,3-dihydroxybenzoate-AMP ligase</fullName>
    </submittedName>
</protein>
<dbReference type="InterPro" id="IPR020845">
    <property type="entry name" value="AMP-binding_CS"/>
</dbReference>
<dbReference type="Pfam" id="PF13193">
    <property type="entry name" value="AMP-binding_C"/>
    <property type="match status" value="1"/>
</dbReference>
<keyword evidence="5" id="KW-1185">Reference proteome</keyword>
<name>A0A2A8D8P7_9MICC</name>
<gene>
    <name evidence="4" type="ORF">CRM92_02745</name>
</gene>
<dbReference type="InterPro" id="IPR050237">
    <property type="entry name" value="ATP-dep_AMP-bd_enzyme"/>
</dbReference>
<dbReference type="SUPFAM" id="SSF56801">
    <property type="entry name" value="Acetyl-CoA synthetase-like"/>
    <property type="match status" value="1"/>
</dbReference>
<evidence type="ECO:0000313" key="4">
    <source>
        <dbReference type="EMBL" id="PEN16968.1"/>
    </source>
</evidence>
<dbReference type="Gene3D" id="3.40.50.12780">
    <property type="entry name" value="N-terminal domain of ligase-like"/>
    <property type="match status" value="1"/>
</dbReference>
<dbReference type="Proteomes" id="UP000219947">
    <property type="component" value="Unassembled WGS sequence"/>
</dbReference>
<dbReference type="AlphaFoldDB" id="A0A2A8D8P7"/>
<proteinExistence type="predicted"/>
<dbReference type="Pfam" id="PF00501">
    <property type="entry name" value="AMP-binding"/>
    <property type="match status" value="1"/>
</dbReference>
<dbReference type="GO" id="GO:0016877">
    <property type="term" value="F:ligase activity, forming carbon-sulfur bonds"/>
    <property type="evidence" value="ECO:0007669"/>
    <property type="project" value="UniProtKB-ARBA"/>
</dbReference>
<evidence type="ECO:0000313" key="5">
    <source>
        <dbReference type="Proteomes" id="UP000219947"/>
    </source>
</evidence>
<dbReference type="Gene3D" id="3.30.300.30">
    <property type="match status" value="1"/>
</dbReference>
<evidence type="ECO:0000259" key="2">
    <source>
        <dbReference type="Pfam" id="PF00501"/>
    </source>
</evidence>
<feature type="domain" description="AMP-dependent synthetase/ligase" evidence="2">
    <location>
        <begin position="44"/>
        <end position="424"/>
    </location>
</feature>
<dbReference type="PANTHER" id="PTHR43767">
    <property type="entry name" value="LONG-CHAIN-FATTY-ACID--COA LIGASE"/>
    <property type="match status" value="1"/>
</dbReference>
<dbReference type="InterPro" id="IPR025110">
    <property type="entry name" value="AMP-bd_C"/>
</dbReference>
<dbReference type="PANTHER" id="PTHR43767:SF10">
    <property type="entry name" value="SURFACTIN SYNTHASE SUBUNIT 1"/>
    <property type="match status" value="1"/>
</dbReference>
<evidence type="ECO:0000259" key="3">
    <source>
        <dbReference type="Pfam" id="PF13193"/>
    </source>
</evidence>
<organism evidence="4 5">
    <name type="scientific">Rothia dentocariosa</name>
    <dbReference type="NCBI Taxonomy" id="2047"/>
    <lineage>
        <taxon>Bacteria</taxon>
        <taxon>Bacillati</taxon>
        <taxon>Actinomycetota</taxon>
        <taxon>Actinomycetes</taxon>
        <taxon>Micrococcales</taxon>
        <taxon>Micrococcaceae</taxon>
        <taxon>Rothia</taxon>
    </lineage>
</organism>
<sequence>MTEQIVERSELLETPLIPEDFARRYREEGYWIDQTIPEFLLDACRAKPHFPALVALSHAQSDAEGKPQQIRLSYGELEVAARAAARRLENAGVQPGDRVLLQLGNIAEYLIYLMGIFWAGALPVFCLPQHRTSELVHFATRTDAAAHIFSSKTPGADFVALADDVAQTMRASGLEPPIALDAALPVTPLSEAELAEPFHPGVVQNTQNTLASEQIAFLQLSGGTTGMSKLIPRTHAAYLYSVRGSADICKLNNNTTMLVVLPAAHNFTMSSPGILGVMCMQGKLVFAADPSPQTALNLIQMEGVTFTSLVPPLAQAWLASVKKRDVHLPSLRVLQVGGSKLAPTVAGELETTLGVSIQQVFGMAEGLVNYTRLRDEPYIRMNTQGYPISPADEIRVVDEHDNPVEPGQSGHLLTRGPYTIRGYYREENANQLSFTEDGFYRTGDIVRIVAGKYLEVTGRAKDQINRNGEKISVDEIEELALEHPDILDAVALGLPDEAVGERVCLIVVPQAGKSLGENPRRTMYEYFTEKKLAGFKIPERVQVLSSLPTTNVGKISRRELRIKLVEMLAQE</sequence>
<comment type="caution">
    <text evidence="4">The sequence shown here is derived from an EMBL/GenBank/DDBJ whole genome shotgun (WGS) entry which is preliminary data.</text>
</comment>
<dbReference type="FunFam" id="2.30.38.10:FF:000003">
    <property type="entry name" value="Vibriobactin-specific 2,3-dihydroxybenzoate-AMP ligase"/>
    <property type="match status" value="1"/>
</dbReference>
<keyword evidence="1 4" id="KW-0436">Ligase</keyword>
<dbReference type="InterPro" id="IPR045851">
    <property type="entry name" value="AMP-bd_C_sf"/>
</dbReference>
<dbReference type="InterPro" id="IPR000873">
    <property type="entry name" value="AMP-dep_synth/lig_dom"/>
</dbReference>
<reference evidence="4" key="1">
    <citation type="submission" date="2017-10" db="EMBL/GenBank/DDBJ databases">
        <title>Kefir isolates.</title>
        <authorList>
            <person name="Kim Y."/>
            <person name="Blasche S."/>
        </authorList>
    </citation>
    <scope>NUCLEOTIDE SEQUENCE [LARGE SCALE GENOMIC DNA]</scope>
    <source>
        <strain evidence="4">OG2-2</strain>
    </source>
</reference>